<dbReference type="EMBL" id="CAJVCH010262612">
    <property type="protein sequence ID" value="CAG7734098.1"/>
    <property type="molecule type" value="Genomic_DNA"/>
</dbReference>
<dbReference type="AlphaFoldDB" id="A0A8J2KDD5"/>
<sequence>MSLFIRTWGGSIGAFNSIQLPQLKELIFFDEIIGSDDDQITQPHFGLESFVMESYRREPERLFPPEKFIKFLTHVSIQFPCLTSLELFWRIKYEYVQLIVQNFPKLEKLLFYAVQGYTEIIFTGIKEDTLRICLIERTDLKNVVRKPCLIDLKELKQLTLLEGFVHFPTLNKKGLIYGISRIPKLEQLTIHFDSRLLDGEIRRSLSKLKTLNVLTSEQVWEYKVGRQEQRLCSFMKKMR</sequence>
<keyword evidence="2" id="KW-1185">Reference proteome</keyword>
<gene>
    <name evidence="1" type="ORF">AFUS01_LOCUS22502</name>
</gene>
<proteinExistence type="predicted"/>
<dbReference type="Proteomes" id="UP000708208">
    <property type="component" value="Unassembled WGS sequence"/>
</dbReference>
<name>A0A8J2KDD5_9HEXA</name>
<protein>
    <submittedName>
        <fullName evidence="1">Uncharacterized protein</fullName>
    </submittedName>
</protein>
<evidence type="ECO:0000313" key="2">
    <source>
        <dbReference type="Proteomes" id="UP000708208"/>
    </source>
</evidence>
<accession>A0A8J2KDD5</accession>
<organism evidence="1 2">
    <name type="scientific">Allacma fusca</name>
    <dbReference type="NCBI Taxonomy" id="39272"/>
    <lineage>
        <taxon>Eukaryota</taxon>
        <taxon>Metazoa</taxon>
        <taxon>Ecdysozoa</taxon>
        <taxon>Arthropoda</taxon>
        <taxon>Hexapoda</taxon>
        <taxon>Collembola</taxon>
        <taxon>Symphypleona</taxon>
        <taxon>Sminthuridae</taxon>
        <taxon>Allacma</taxon>
    </lineage>
</organism>
<evidence type="ECO:0000313" key="1">
    <source>
        <dbReference type="EMBL" id="CAG7734098.1"/>
    </source>
</evidence>
<reference evidence="1" key="1">
    <citation type="submission" date="2021-06" db="EMBL/GenBank/DDBJ databases">
        <authorList>
            <person name="Hodson N. C."/>
            <person name="Mongue J. A."/>
            <person name="Jaron S. K."/>
        </authorList>
    </citation>
    <scope>NUCLEOTIDE SEQUENCE</scope>
</reference>
<comment type="caution">
    <text evidence="1">The sequence shown here is derived from an EMBL/GenBank/DDBJ whole genome shotgun (WGS) entry which is preliminary data.</text>
</comment>